<comment type="similarity">
    <text evidence="1 5">Belongs to the importin alpha family.</text>
</comment>
<dbReference type="Pfam" id="PF00514">
    <property type="entry name" value="Arm"/>
    <property type="match status" value="3"/>
</dbReference>
<evidence type="ECO:0000256" key="2">
    <source>
        <dbReference type="ARBA" id="ARBA00022448"/>
    </source>
</evidence>
<proteinExistence type="inferred from homology"/>
<dbReference type="Gene3D" id="1.25.10.10">
    <property type="entry name" value="Leucine-rich Repeat Variant"/>
    <property type="match status" value="1"/>
</dbReference>
<keyword evidence="4 5" id="KW-0653">Protein transport</keyword>
<evidence type="ECO:0000256" key="4">
    <source>
        <dbReference type="ARBA" id="ARBA00022927"/>
    </source>
</evidence>
<dbReference type="InterPro" id="IPR016024">
    <property type="entry name" value="ARM-type_fold"/>
</dbReference>
<dbReference type="SUPFAM" id="SSF48371">
    <property type="entry name" value="ARM repeat"/>
    <property type="match status" value="1"/>
</dbReference>
<dbReference type="GO" id="GO:0005737">
    <property type="term" value="C:cytoplasm"/>
    <property type="evidence" value="ECO:0007669"/>
    <property type="project" value="InterPro"/>
</dbReference>
<gene>
    <name evidence="6" type="ORF">J8273_2457</name>
</gene>
<reference evidence="6" key="1">
    <citation type="submission" date="2021-05" db="EMBL/GenBank/DDBJ databases">
        <title>A free-living protist that lacks canonical eukaryotic 1 DNA replication and segregation systems.</title>
        <authorList>
            <person name="Salas-Leiva D.E."/>
            <person name="Tromer E.C."/>
            <person name="Curtis B.A."/>
            <person name="Jerlstrom-Hultqvist J."/>
            <person name="Kolisko M."/>
            <person name="Yi Z."/>
            <person name="Salas-Leiva J.S."/>
            <person name="Gallot-Lavallee L."/>
            <person name="Kops G.J.P.L."/>
            <person name="Archibald J.M."/>
            <person name="Simpson A.G.B."/>
            <person name="Roger A.J."/>
        </authorList>
    </citation>
    <scope>NUCLEOTIDE SEQUENCE</scope>
    <source>
        <strain evidence="6">BICM</strain>
    </source>
</reference>
<protein>
    <recommendedName>
        <fullName evidence="5">Importin subunit alpha</fullName>
    </recommendedName>
</protein>
<dbReference type="Proteomes" id="UP000717585">
    <property type="component" value="Unassembled WGS sequence"/>
</dbReference>
<keyword evidence="7" id="KW-1185">Reference proteome</keyword>
<evidence type="ECO:0000313" key="7">
    <source>
        <dbReference type="Proteomes" id="UP000717585"/>
    </source>
</evidence>
<dbReference type="InterPro" id="IPR032413">
    <property type="entry name" value="Arm_3"/>
</dbReference>
<accession>A0A8J6B0Z8</accession>
<dbReference type="Pfam" id="PF16186">
    <property type="entry name" value="Arm_3"/>
    <property type="match status" value="1"/>
</dbReference>
<organism evidence="6 7">
    <name type="scientific">Carpediemonas membranifera</name>
    <dbReference type="NCBI Taxonomy" id="201153"/>
    <lineage>
        <taxon>Eukaryota</taxon>
        <taxon>Metamonada</taxon>
        <taxon>Carpediemonas-like organisms</taxon>
        <taxon>Carpediemonas</taxon>
    </lineage>
</organism>
<keyword evidence="3" id="KW-0677">Repeat</keyword>
<keyword evidence="2 5" id="KW-0813">Transport</keyword>
<dbReference type="PIRSF" id="PIRSF005673">
    <property type="entry name" value="Importin_alpha"/>
    <property type="match status" value="1"/>
</dbReference>
<evidence type="ECO:0000256" key="3">
    <source>
        <dbReference type="ARBA" id="ARBA00022737"/>
    </source>
</evidence>
<dbReference type="GO" id="GO:0006606">
    <property type="term" value="P:protein import into nucleus"/>
    <property type="evidence" value="ECO:0007669"/>
    <property type="project" value="InterPro"/>
</dbReference>
<sequence>MADHNVRKGFDAVSGRRSRTNELDSIRKKKRDNAFDKMSSSMSVDFHGVEESIDETMFDACMVPSTPEEFMFCANQLRTNDLMEQLKGAFSLRKAAAKNTTKIFQLIVDTGIVPTAVTFLDQTTSDRGKVEVAWVLTNLASNDEFTQLVITAGTIPVMMRTLTSPNFDVAIQAAWCLGNFANEGDVYRQDFIRSGVPASLAALFAHPKCVPKHTSTVAWAIGSIARLATSTTETVKLHHACHVVDQQLFAALTNLDHRAMDKQTLSAVHDILLTVGHLSSGDDEDIGAVLNAGFAKPVIQLLYGVNKLARRAISIIGNLTSGDNDAFVTHLIDVSVLPGLEHSLQSDYSGIQRESLWAISNIFAGTEEHMAAALAQGLLPIIIQCLRKSDADVKSEAALCLLNFTSNATQEAIDIAVQEYEFLETLAKVCQPTADTTLLVSVLDAAKNVFMLEASTLNNTYAVYFESAGGYDRLTALSHHAKLDVASRADELLKTYYDGDDDFDFEDDDEFHF</sequence>
<dbReference type="InterPro" id="IPR011989">
    <property type="entry name" value="ARM-like"/>
</dbReference>
<comment type="caution">
    <text evidence="6">The sequence shown here is derived from an EMBL/GenBank/DDBJ whole genome shotgun (WGS) entry which is preliminary data.</text>
</comment>
<dbReference type="SMART" id="SM00185">
    <property type="entry name" value="ARM"/>
    <property type="match status" value="6"/>
</dbReference>
<evidence type="ECO:0000256" key="5">
    <source>
        <dbReference type="PIRNR" id="PIRNR005673"/>
    </source>
</evidence>
<evidence type="ECO:0000313" key="6">
    <source>
        <dbReference type="EMBL" id="KAG9396105.1"/>
    </source>
</evidence>
<dbReference type="GO" id="GO:0061608">
    <property type="term" value="F:nuclear import signal receptor activity"/>
    <property type="evidence" value="ECO:0007669"/>
    <property type="project" value="InterPro"/>
</dbReference>
<dbReference type="InterPro" id="IPR000225">
    <property type="entry name" value="Armadillo"/>
</dbReference>
<dbReference type="OrthoDB" id="29145at2759"/>
<dbReference type="EMBL" id="JAHDYR010000007">
    <property type="protein sequence ID" value="KAG9396105.1"/>
    <property type="molecule type" value="Genomic_DNA"/>
</dbReference>
<evidence type="ECO:0000256" key="1">
    <source>
        <dbReference type="ARBA" id="ARBA00010394"/>
    </source>
</evidence>
<dbReference type="AlphaFoldDB" id="A0A8J6B0Z8"/>
<dbReference type="InterPro" id="IPR024931">
    <property type="entry name" value="Importin_alpha"/>
</dbReference>
<name>A0A8J6B0Z8_9EUKA</name>
<dbReference type="PANTHER" id="PTHR23316">
    <property type="entry name" value="IMPORTIN ALPHA"/>
    <property type="match status" value="1"/>
</dbReference>